<reference evidence="3" key="1">
    <citation type="submission" date="2025-08" db="UniProtKB">
        <authorList>
            <consortium name="RefSeq"/>
        </authorList>
    </citation>
    <scope>IDENTIFICATION</scope>
    <source>
        <tissue evidence="3">Leaf</tissue>
    </source>
</reference>
<evidence type="ECO:0000256" key="1">
    <source>
        <dbReference type="SAM" id="SignalP"/>
    </source>
</evidence>
<organism evidence="2 3">
    <name type="scientific">Vigna radiata var. radiata</name>
    <name type="common">Mung bean</name>
    <name type="synonym">Phaseolus aureus</name>
    <dbReference type="NCBI Taxonomy" id="3916"/>
    <lineage>
        <taxon>Eukaryota</taxon>
        <taxon>Viridiplantae</taxon>
        <taxon>Streptophyta</taxon>
        <taxon>Embryophyta</taxon>
        <taxon>Tracheophyta</taxon>
        <taxon>Spermatophyta</taxon>
        <taxon>Magnoliopsida</taxon>
        <taxon>eudicotyledons</taxon>
        <taxon>Gunneridae</taxon>
        <taxon>Pentapetalae</taxon>
        <taxon>rosids</taxon>
        <taxon>fabids</taxon>
        <taxon>Fabales</taxon>
        <taxon>Fabaceae</taxon>
        <taxon>Papilionoideae</taxon>
        <taxon>50 kb inversion clade</taxon>
        <taxon>NPAAA clade</taxon>
        <taxon>indigoferoid/millettioid clade</taxon>
        <taxon>Phaseoleae</taxon>
        <taxon>Vigna</taxon>
    </lineage>
</organism>
<evidence type="ECO:0000313" key="2">
    <source>
        <dbReference type="Proteomes" id="UP000087766"/>
    </source>
</evidence>
<keyword evidence="1" id="KW-0732">Signal</keyword>
<dbReference type="RefSeq" id="XP_014493043.1">
    <property type="nucleotide sequence ID" value="XM_014637557.1"/>
</dbReference>
<gene>
    <name evidence="3" type="primary">LOC106755405</name>
</gene>
<accession>A0A1S3TGZ1</accession>
<dbReference type="OrthoDB" id="185373at2759"/>
<dbReference type="KEGG" id="vra:106755405"/>
<feature type="chain" id="PRO_5010186406" evidence="1">
    <location>
        <begin position="31"/>
        <end position="137"/>
    </location>
</feature>
<keyword evidence="2" id="KW-1185">Reference proteome</keyword>
<feature type="signal peptide" evidence="1">
    <location>
        <begin position="1"/>
        <end position="30"/>
    </location>
</feature>
<dbReference type="GeneID" id="106755405"/>
<protein>
    <submittedName>
        <fullName evidence="3">Uncharacterized protein LOC106755405</fullName>
    </submittedName>
</protein>
<sequence length="137" mass="15310">MQRSTFCSPSMVVNFTLMLRILEWGSLVESESDVVVLLKSLLQKNLLHESVVWSLVLHAKVAFGDLDLVWALDGRVEEATVLVREMEGKRLRPYGETFGHIVVAVDSGVCEGFSTMLGVMLPETSFPQLKKELCLNL</sequence>
<proteinExistence type="predicted"/>
<dbReference type="AlphaFoldDB" id="A0A1S3TGZ1"/>
<name>A0A1S3TGZ1_VIGRR</name>
<evidence type="ECO:0000313" key="3">
    <source>
        <dbReference type="RefSeq" id="XP_014493043.1"/>
    </source>
</evidence>
<dbReference type="Proteomes" id="UP000087766">
    <property type="component" value="Unplaced"/>
</dbReference>